<dbReference type="AlphaFoldDB" id="A0A8S9V3A6"/>
<comment type="caution">
    <text evidence="1">The sequence shown here is derived from an EMBL/GenBank/DDBJ whole genome shotgun (WGS) entry which is preliminary data.</text>
</comment>
<accession>A0A8S9V3A6</accession>
<proteinExistence type="predicted"/>
<name>A0A8S9V3A6_PHYIN</name>
<sequence length="66" mass="7177">NCPDIGIGPQEHQVLREGPSTPYACSPLYKGRRPPAKVTRVALYGSACSSLGLQESLPSHYDDYKT</sequence>
<feature type="non-terminal residue" evidence="1">
    <location>
        <position position="66"/>
    </location>
</feature>
<protein>
    <submittedName>
        <fullName evidence="1">Uncharacterized protein</fullName>
    </submittedName>
</protein>
<dbReference type="Proteomes" id="UP000704712">
    <property type="component" value="Unassembled WGS sequence"/>
</dbReference>
<organism evidence="1 2">
    <name type="scientific">Phytophthora infestans</name>
    <name type="common">Potato late blight agent</name>
    <name type="synonym">Botrytis infestans</name>
    <dbReference type="NCBI Taxonomy" id="4787"/>
    <lineage>
        <taxon>Eukaryota</taxon>
        <taxon>Sar</taxon>
        <taxon>Stramenopiles</taxon>
        <taxon>Oomycota</taxon>
        <taxon>Peronosporomycetes</taxon>
        <taxon>Peronosporales</taxon>
        <taxon>Peronosporaceae</taxon>
        <taxon>Phytophthora</taxon>
    </lineage>
</organism>
<reference evidence="1" key="1">
    <citation type="submission" date="2020-03" db="EMBL/GenBank/DDBJ databases">
        <title>Hybrid Assembly of Korean Phytophthora infestans isolates.</title>
        <authorList>
            <person name="Prokchorchik M."/>
            <person name="Lee Y."/>
            <person name="Seo J."/>
            <person name="Cho J.-H."/>
            <person name="Park Y.-E."/>
            <person name="Jang D.-C."/>
            <person name="Im J.-S."/>
            <person name="Choi J.-G."/>
            <person name="Park H.-J."/>
            <person name="Lee G.-B."/>
            <person name="Lee Y.-G."/>
            <person name="Hong S.-Y."/>
            <person name="Cho K."/>
            <person name="Sohn K.H."/>
        </authorList>
    </citation>
    <scope>NUCLEOTIDE SEQUENCE</scope>
    <source>
        <strain evidence="1">KR_2_A2</strain>
    </source>
</reference>
<evidence type="ECO:0000313" key="2">
    <source>
        <dbReference type="Proteomes" id="UP000704712"/>
    </source>
</evidence>
<gene>
    <name evidence="1" type="ORF">GN958_ATG03491</name>
</gene>
<evidence type="ECO:0000313" key="1">
    <source>
        <dbReference type="EMBL" id="KAF4147311.1"/>
    </source>
</evidence>
<dbReference type="EMBL" id="JAACNO010000480">
    <property type="protein sequence ID" value="KAF4147311.1"/>
    <property type="molecule type" value="Genomic_DNA"/>
</dbReference>